<keyword evidence="6 9" id="KW-0560">Oxidoreductase</keyword>
<dbReference type="SUPFAM" id="SSF51735">
    <property type="entry name" value="NAD(P)-binding Rossmann-fold domains"/>
    <property type="match status" value="1"/>
</dbReference>
<keyword evidence="9" id="KW-0566">Pantothenate biosynthesis</keyword>
<dbReference type="NCBIfam" id="TIGR00745">
    <property type="entry name" value="apbA_panE"/>
    <property type="match status" value="1"/>
</dbReference>
<dbReference type="GO" id="GO:0008677">
    <property type="term" value="F:2-dehydropantoate 2-reductase activity"/>
    <property type="evidence" value="ECO:0007669"/>
    <property type="project" value="UniProtKB-EC"/>
</dbReference>
<evidence type="ECO:0000256" key="3">
    <source>
        <dbReference type="ARBA" id="ARBA00013014"/>
    </source>
</evidence>
<protein>
    <recommendedName>
        <fullName evidence="4 9">2-dehydropantoate 2-reductase</fullName>
        <ecNumber evidence="3 9">1.1.1.169</ecNumber>
    </recommendedName>
    <alternativeName>
        <fullName evidence="7 9">Ketopantoate reductase</fullName>
    </alternativeName>
</protein>
<dbReference type="InterPro" id="IPR013332">
    <property type="entry name" value="KPR_N"/>
</dbReference>
<dbReference type="InterPro" id="IPR051402">
    <property type="entry name" value="KPR-Related"/>
</dbReference>
<evidence type="ECO:0000256" key="7">
    <source>
        <dbReference type="ARBA" id="ARBA00032024"/>
    </source>
</evidence>
<feature type="domain" description="Ketopantoate reductase N-terminal" evidence="10">
    <location>
        <begin position="4"/>
        <end position="155"/>
    </location>
</feature>
<evidence type="ECO:0000256" key="1">
    <source>
        <dbReference type="ARBA" id="ARBA00004994"/>
    </source>
</evidence>
<dbReference type="Pfam" id="PF08546">
    <property type="entry name" value="ApbA_C"/>
    <property type="match status" value="1"/>
</dbReference>
<dbReference type="UniPathway" id="UPA00028">
    <property type="reaction ID" value="UER00004"/>
</dbReference>
<dbReference type="PANTHER" id="PTHR21708:SF26">
    <property type="entry name" value="2-DEHYDROPANTOATE 2-REDUCTASE"/>
    <property type="match status" value="1"/>
</dbReference>
<evidence type="ECO:0000259" key="10">
    <source>
        <dbReference type="Pfam" id="PF02558"/>
    </source>
</evidence>
<evidence type="ECO:0000313" key="12">
    <source>
        <dbReference type="EMBL" id="NDK56290.1"/>
    </source>
</evidence>
<dbReference type="InterPro" id="IPR013328">
    <property type="entry name" value="6PGD_dom2"/>
</dbReference>
<evidence type="ECO:0000256" key="8">
    <source>
        <dbReference type="ARBA" id="ARBA00048793"/>
    </source>
</evidence>
<evidence type="ECO:0000259" key="11">
    <source>
        <dbReference type="Pfam" id="PF08546"/>
    </source>
</evidence>
<accession>A0A6B2H8D7</accession>
<evidence type="ECO:0000256" key="9">
    <source>
        <dbReference type="RuleBase" id="RU362068"/>
    </source>
</evidence>
<comment type="catalytic activity">
    <reaction evidence="8 9">
        <text>(R)-pantoate + NADP(+) = 2-dehydropantoate + NADPH + H(+)</text>
        <dbReference type="Rhea" id="RHEA:16233"/>
        <dbReference type="ChEBI" id="CHEBI:11561"/>
        <dbReference type="ChEBI" id="CHEBI:15378"/>
        <dbReference type="ChEBI" id="CHEBI:15980"/>
        <dbReference type="ChEBI" id="CHEBI:57783"/>
        <dbReference type="ChEBI" id="CHEBI:58349"/>
        <dbReference type="EC" id="1.1.1.169"/>
    </reaction>
</comment>
<dbReference type="Gene3D" id="1.10.1040.10">
    <property type="entry name" value="N-(1-d-carboxylethyl)-l-norvaline Dehydrogenase, domain 2"/>
    <property type="match status" value="1"/>
</dbReference>
<reference evidence="12 13" key="1">
    <citation type="submission" date="2020-01" db="EMBL/GenBank/DDBJ databases">
        <authorList>
            <person name="Kim M.K."/>
        </authorList>
    </citation>
    <scope>NUCLEOTIDE SEQUENCE [LARGE SCALE GENOMIC DNA]</scope>
    <source>
        <strain evidence="12 13">BT213</strain>
    </source>
</reference>
<dbReference type="GO" id="GO:0005737">
    <property type="term" value="C:cytoplasm"/>
    <property type="evidence" value="ECO:0007669"/>
    <property type="project" value="TreeGrafter"/>
</dbReference>
<evidence type="ECO:0000256" key="6">
    <source>
        <dbReference type="ARBA" id="ARBA00023002"/>
    </source>
</evidence>
<dbReference type="Gene3D" id="3.40.50.720">
    <property type="entry name" value="NAD(P)-binding Rossmann-like Domain"/>
    <property type="match status" value="1"/>
</dbReference>
<dbReference type="AlphaFoldDB" id="A0A6B2H8D7"/>
<dbReference type="RefSeq" id="WP_162346343.1">
    <property type="nucleotide sequence ID" value="NZ_JAAEAA010000011.1"/>
</dbReference>
<evidence type="ECO:0000313" key="13">
    <source>
        <dbReference type="Proteomes" id="UP000478546"/>
    </source>
</evidence>
<dbReference type="FunFam" id="1.10.1040.10:FF:000017">
    <property type="entry name" value="2-dehydropantoate 2-reductase"/>
    <property type="match status" value="1"/>
</dbReference>
<feature type="domain" description="Ketopantoate reductase C-terminal" evidence="11">
    <location>
        <begin position="183"/>
        <end position="307"/>
    </location>
</feature>
<gene>
    <name evidence="12" type="ORF">GWO68_10205</name>
</gene>
<dbReference type="Pfam" id="PF02558">
    <property type="entry name" value="ApbA"/>
    <property type="match status" value="1"/>
</dbReference>
<evidence type="ECO:0000256" key="2">
    <source>
        <dbReference type="ARBA" id="ARBA00007870"/>
    </source>
</evidence>
<comment type="pathway">
    <text evidence="1 9">Cofactor biosynthesis; (R)-pantothenate biosynthesis; (R)-pantoate from 3-methyl-2-oxobutanoate: step 2/2.</text>
</comment>
<keyword evidence="13" id="KW-1185">Reference proteome</keyword>
<dbReference type="SUPFAM" id="SSF48179">
    <property type="entry name" value="6-phosphogluconate dehydrogenase C-terminal domain-like"/>
    <property type="match status" value="1"/>
</dbReference>
<keyword evidence="5 9" id="KW-0521">NADP</keyword>
<evidence type="ECO:0000256" key="4">
    <source>
        <dbReference type="ARBA" id="ARBA00019465"/>
    </source>
</evidence>
<dbReference type="Proteomes" id="UP000478546">
    <property type="component" value="Unassembled WGS sequence"/>
</dbReference>
<dbReference type="InterPro" id="IPR008927">
    <property type="entry name" value="6-PGluconate_DH-like_C_sf"/>
</dbReference>
<dbReference type="EMBL" id="JAAEAA010000011">
    <property type="protein sequence ID" value="NDK56290.1"/>
    <property type="molecule type" value="Genomic_DNA"/>
</dbReference>
<dbReference type="EC" id="1.1.1.169" evidence="3 9"/>
<dbReference type="InterPro" id="IPR013752">
    <property type="entry name" value="KPA_reductase"/>
</dbReference>
<organism evidence="12 13">
    <name type="scientific">Pontibacter fetidus</name>
    <dbReference type="NCBI Taxonomy" id="2700082"/>
    <lineage>
        <taxon>Bacteria</taxon>
        <taxon>Pseudomonadati</taxon>
        <taxon>Bacteroidota</taxon>
        <taxon>Cytophagia</taxon>
        <taxon>Cytophagales</taxon>
        <taxon>Hymenobacteraceae</taxon>
        <taxon>Pontibacter</taxon>
    </lineage>
</organism>
<evidence type="ECO:0000256" key="5">
    <source>
        <dbReference type="ARBA" id="ARBA00022857"/>
    </source>
</evidence>
<dbReference type="GO" id="GO:0015940">
    <property type="term" value="P:pantothenate biosynthetic process"/>
    <property type="evidence" value="ECO:0007669"/>
    <property type="project" value="UniProtKB-UniPathway"/>
</dbReference>
<dbReference type="InterPro" id="IPR036291">
    <property type="entry name" value="NAD(P)-bd_dom_sf"/>
</dbReference>
<proteinExistence type="inferred from homology"/>
<dbReference type="PANTHER" id="PTHR21708">
    <property type="entry name" value="PROBABLE 2-DEHYDROPANTOATE 2-REDUCTASE"/>
    <property type="match status" value="1"/>
</dbReference>
<name>A0A6B2H8D7_9BACT</name>
<dbReference type="InterPro" id="IPR003710">
    <property type="entry name" value="ApbA"/>
</dbReference>
<sequence length="309" mass="34065">MVKVAIAGIGGVGGYFGGKLAQYYQNSEEVAVYFIARGENEKVIRQQGISVETPSENFTAQPRLVTSDPLQIGEVDLLICCTKSYDLEQSITQLKPCISHNTVILPLLNGIDSYDRIKAVYPENEVWDGCVYIVSRLTAPGHITVSGDINSLFFGSEEGTIAKLEQVLQLFKAAGINATLSQNIQQTIWEKYLFISTIATLTSYLNASMGAILEKKESIDLLHSLLHEIMQIAKAKGIIVQPDTIQKITTRMAKLPYETTSSMHSDYLSGKTTEVDSLTGYVVKLGEQLQIPTPTYTQLYTALKAREAR</sequence>
<comment type="similarity">
    <text evidence="2 9">Belongs to the ketopantoate reductase family.</text>
</comment>
<comment type="caution">
    <text evidence="12">The sequence shown here is derived from an EMBL/GenBank/DDBJ whole genome shotgun (WGS) entry which is preliminary data.</text>
</comment>
<comment type="function">
    <text evidence="9">Catalyzes the NADPH-dependent reduction of ketopantoate into pantoic acid.</text>
</comment>